<evidence type="ECO:0000313" key="2">
    <source>
        <dbReference type="EMBL" id="KAK9679498.1"/>
    </source>
</evidence>
<evidence type="ECO:0000313" key="3">
    <source>
        <dbReference type="Proteomes" id="UP001458880"/>
    </source>
</evidence>
<name>A0AAW1HSV3_POPJA</name>
<dbReference type="EMBL" id="JASPKY010001015">
    <property type="protein sequence ID" value="KAK9679498.1"/>
    <property type="molecule type" value="Genomic_DNA"/>
</dbReference>
<proteinExistence type="predicted"/>
<comment type="caution">
    <text evidence="2">The sequence shown here is derived from an EMBL/GenBank/DDBJ whole genome shotgun (WGS) entry which is preliminary data.</text>
</comment>
<evidence type="ECO:0000259" key="1">
    <source>
        <dbReference type="Pfam" id="PF24032"/>
    </source>
</evidence>
<dbReference type="InterPro" id="IPR056937">
    <property type="entry name" value="YqbQ/XkdQ"/>
</dbReference>
<dbReference type="SUPFAM" id="SSF69279">
    <property type="entry name" value="Phage tail proteins"/>
    <property type="match status" value="1"/>
</dbReference>
<dbReference type="Pfam" id="PF24032">
    <property type="entry name" value="YQBQ"/>
    <property type="match status" value="1"/>
</dbReference>
<dbReference type="Proteomes" id="UP001458880">
    <property type="component" value="Unassembled WGS sequence"/>
</dbReference>
<sequence length="308" mass="35107">MYDISTLVDSITHDTYIDGQPGKCTFTVLDDPNNVLQIVNGSIITVTVSGRGIFYGYVFSMEVTEDGSNKITAYDQIRYLKNKEVYVTSGMTASQMFERICLDCMETSKYQVITPSVYIPEDKVHNGTLYEIIQFGVERSNVYEDGKYYFIRDNYGTLEFTELAQHKTNYILGDNSLVTGYTYQLSIDKETYNTVKLTRENKSTGKMDSYIVFDSATQAQWGKLQMVETVDDSLNEAQITELATQYMKIYNRESQTMKLEALGVPELVAGSGFTLSISRLDIKQDMWITSASHNYQHDFHTMTLEVKI</sequence>
<feature type="domain" description="YqbQ/XkdQ" evidence="1">
    <location>
        <begin position="11"/>
        <end position="307"/>
    </location>
</feature>
<keyword evidence="3" id="KW-1185">Reference proteome</keyword>
<dbReference type="AlphaFoldDB" id="A0AAW1HSV3"/>
<accession>A0AAW1HSV3</accession>
<reference evidence="2 3" key="1">
    <citation type="journal article" date="2024" name="BMC Genomics">
        <title>De novo assembly and annotation of Popillia japonica's genome with initial clues to its potential as an invasive pest.</title>
        <authorList>
            <person name="Cucini C."/>
            <person name="Boschi S."/>
            <person name="Funari R."/>
            <person name="Cardaioli E."/>
            <person name="Iannotti N."/>
            <person name="Marturano G."/>
            <person name="Paoli F."/>
            <person name="Bruttini M."/>
            <person name="Carapelli A."/>
            <person name="Frati F."/>
            <person name="Nardi F."/>
        </authorList>
    </citation>
    <scope>NUCLEOTIDE SEQUENCE [LARGE SCALE GENOMIC DNA]</scope>
    <source>
        <strain evidence="2">DMR45628</strain>
    </source>
</reference>
<organism evidence="2 3">
    <name type="scientific">Popillia japonica</name>
    <name type="common">Japanese beetle</name>
    <dbReference type="NCBI Taxonomy" id="7064"/>
    <lineage>
        <taxon>Eukaryota</taxon>
        <taxon>Metazoa</taxon>
        <taxon>Ecdysozoa</taxon>
        <taxon>Arthropoda</taxon>
        <taxon>Hexapoda</taxon>
        <taxon>Insecta</taxon>
        <taxon>Pterygota</taxon>
        <taxon>Neoptera</taxon>
        <taxon>Endopterygota</taxon>
        <taxon>Coleoptera</taxon>
        <taxon>Polyphaga</taxon>
        <taxon>Scarabaeiformia</taxon>
        <taxon>Scarabaeidae</taxon>
        <taxon>Rutelinae</taxon>
        <taxon>Popillia</taxon>
    </lineage>
</organism>
<gene>
    <name evidence="2" type="ORF">QE152_g39987</name>
</gene>
<protein>
    <recommendedName>
        <fullName evidence="1">YqbQ/XkdQ domain-containing protein</fullName>
    </recommendedName>
</protein>